<evidence type="ECO:0000256" key="1">
    <source>
        <dbReference type="ARBA" id="ARBA00022679"/>
    </source>
</evidence>
<comment type="subcellular location">
    <subcellularLocation>
        <location evidence="5">Cytoplasm</location>
    </subcellularLocation>
</comment>
<feature type="domain" description="Cytidylate kinase" evidence="6">
    <location>
        <begin position="8"/>
        <end position="218"/>
    </location>
</feature>
<dbReference type="RefSeq" id="WP_216517866.1">
    <property type="nucleotide sequence ID" value="NZ_JAHLPM010000004.1"/>
</dbReference>
<dbReference type="PANTHER" id="PTHR21299">
    <property type="entry name" value="CYTIDYLATE KINASE/PANTOATE-BETA-ALANINE LIGASE"/>
    <property type="match status" value="1"/>
</dbReference>
<dbReference type="GO" id="GO:0016301">
    <property type="term" value="F:kinase activity"/>
    <property type="evidence" value="ECO:0007669"/>
    <property type="project" value="UniProtKB-KW"/>
</dbReference>
<dbReference type="InterPro" id="IPR003136">
    <property type="entry name" value="Cytidylate_kin"/>
</dbReference>
<accession>A0ABS6E3V8</accession>
<proteinExistence type="inferred from homology"/>
<dbReference type="EMBL" id="JAHLPM010000004">
    <property type="protein sequence ID" value="MBU5437597.1"/>
    <property type="molecule type" value="Genomic_DNA"/>
</dbReference>
<dbReference type="NCBIfam" id="TIGR00017">
    <property type="entry name" value="cmk"/>
    <property type="match status" value="1"/>
</dbReference>
<comment type="catalytic activity">
    <reaction evidence="5">
        <text>CMP + ATP = CDP + ADP</text>
        <dbReference type="Rhea" id="RHEA:11600"/>
        <dbReference type="ChEBI" id="CHEBI:30616"/>
        <dbReference type="ChEBI" id="CHEBI:58069"/>
        <dbReference type="ChEBI" id="CHEBI:60377"/>
        <dbReference type="ChEBI" id="CHEBI:456216"/>
        <dbReference type="EC" id="2.7.4.25"/>
    </reaction>
</comment>
<keyword evidence="8" id="KW-1185">Reference proteome</keyword>
<evidence type="ECO:0000313" key="8">
    <source>
        <dbReference type="Proteomes" id="UP000749471"/>
    </source>
</evidence>
<evidence type="ECO:0000313" key="7">
    <source>
        <dbReference type="EMBL" id="MBU5437597.1"/>
    </source>
</evidence>
<protein>
    <recommendedName>
        <fullName evidence="5">Cytidylate kinase</fullName>
        <shortName evidence="5">CK</shortName>
        <ecNumber evidence="5">2.7.4.25</ecNumber>
    </recommendedName>
    <alternativeName>
        <fullName evidence="5">Cytidine monophosphate kinase</fullName>
        <shortName evidence="5">CMP kinase</shortName>
    </alternativeName>
</protein>
<dbReference type="HAMAP" id="MF_00238">
    <property type="entry name" value="Cytidyl_kinase_type1"/>
    <property type="match status" value="1"/>
</dbReference>
<evidence type="ECO:0000256" key="3">
    <source>
        <dbReference type="ARBA" id="ARBA00022777"/>
    </source>
</evidence>
<gene>
    <name evidence="5 7" type="primary">cmk</name>
    <name evidence="7" type="ORF">KQI42_06240</name>
</gene>
<keyword evidence="3 5" id="KW-0418">Kinase</keyword>
<feature type="binding site" evidence="5">
    <location>
        <begin position="12"/>
        <end position="20"/>
    </location>
    <ligand>
        <name>ATP</name>
        <dbReference type="ChEBI" id="CHEBI:30616"/>
    </ligand>
</feature>
<dbReference type="CDD" id="cd02020">
    <property type="entry name" value="CMPK"/>
    <property type="match status" value="1"/>
</dbReference>
<keyword evidence="5" id="KW-0963">Cytoplasm</keyword>
<keyword evidence="4 5" id="KW-0067">ATP-binding</keyword>
<sequence length="220" mass="24970">MKNEKFVIAIDGPAGAGKSTIAKEISEKLSIEYIDTGAMYRALTLKAINNNIDPNNEKAIINLMNYTEIDFKNNHIFLDGKNVDKLIRENIVNNNVSYVAKIKEVREGMVKLQQKLAETKSVIMDGRDIGTVVFPKADYKFFLTASVEERAKRRYLELVNKGEKNITYDRIKNEIESRDQIDSTREVSPLRKSPDAYSIDTTSKTISQCVEEIISIIEGR</sequence>
<name>A0ABS6E3V8_9FIRM</name>
<organism evidence="7 8">
    <name type="scientific">Tissierella simiarum</name>
    <dbReference type="NCBI Taxonomy" id="2841534"/>
    <lineage>
        <taxon>Bacteria</taxon>
        <taxon>Bacillati</taxon>
        <taxon>Bacillota</taxon>
        <taxon>Tissierellia</taxon>
        <taxon>Tissierellales</taxon>
        <taxon>Tissierellaceae</taxon>
        <taxon>Tissierella</taxon>
    </lineage>
</organism>
<evidence type="ECO:0000256" key="4">
    <source>
        <dbReference type="ARBA" id="ARBA00022840"/>
    </source>
</evidence>
<keyword evidence="1 5" id="KW-0808">Transferase</keyword>
<dbReference type="Proteomes" id="UP000749471">
    <property type="component" value="Unassembled WGS sequence"/>
</dbReference>
<comment type="caution">
    <text evidence="7">The sequence shown here is derived from an EMBL/GenBank/DDBJ whole genome shotgun (WGS) entry which is preliminary data.</text>
</comment>
<evidence type="ECO:0000256" key="2">
    <source>
        <dbReference type="ARBA" id="ARBA00022741"/>
    </source>
</evidence>
<evidence type="ECO:0000256" key="5">
    <source>
        <dbReference type="HAMAP-Rule" id="MF_00238"/>
    </source>
</evidence>
<dbReference type="InterPro" id="IPR011994">
    <property type="entry name" value="Cytidylate_kinase_dom"/>
</dbReference>
<comment type="similarity">
    <text evidence="5">Belongs to the cytidylate kinase family. Type 1 subfamily.</text>
</comment>
<dbReference type="EC" id="2.7.4.25" evidence="5"/>
<evidence type="ECO:0000259" key="6">
    <source>
        <dbReference type="Pfam" id="PF02224"/>
    </source>
</evidence>
<reference evidence="7 8" key="1">
    <citation type="submission" date="2021-06" db="EMBL/GenBank/DDBJ databases">
        <authorList>
            <person name="Sun Q."/>
            <person name="Li D."/>
        </authorList>
    </citation>
    <scope>NUCLEOTIDE SEQUENCE [LARGE SCALE GENOMIC DNA]</scope>
    <source>
        <strain evidence="7 8">MSJ-40</strain>
    </source>
</reference>
<dbReference type="PANTHER" id="PTHR21299:SF2">
    <property type="entry name" value="CYTIDYLATE KINASE"/>
    <property type="match status" value="1"/>
</dbReference>
<comment type="catalytic activity">
    <reaction evidence="5">
        <text>dCMP + ATP = dCDP + ADP</text>
        <dbReference type="Rhea" id="RHEA:25094"/>
        <dbReference type="ChEBI" id="CHEBI:30616"/>
        <dbReference type="ChEBI" id="CHEBI:57566"/>
        <dbReference type="ChEBI" id="CHEBI:58593"/>
        <dbReference type="ChEBI" id="CHEBI:456216"/>
        <dbReference type="EC" id="2.7.4.25"/>
    </reaction>
</comment>
<keyword evidence="2 5" id="KW-0547">Nucleotide-binding</keyword>
<dbReference type="Pfam" id="PF02224">
    <property type="entry name" value="Cytidylate_kin"/>
    <property type="match status" value="1"/>
</dbReference>